<sequence length="117" mass="13285">MDGIPEEPAQKKFVVSDITPECLAFVHDGNKRGICLYADELASWFKNFNRYSKGSEEQFWLSVFSGKPIIFDRKGMKRSISVKHSFISVIGTIQKGILKELAKGERNQNGFLDRISL</sequence>
<accession>A0A5J4RIK3</accession>
<dbReference type="Pfam" id="PF13148">
    <property type="entry name" value="DUF3987"/>
    <property type="match status" value="1"/>
</dbReference>
<dbReference type="EMBL" id="SNRY01001109">
    <property type="protein sequence ID" value="KAA6333479.1"/>
    <property type="molecule type" value="Genomic_DNA"/>
</dbReference>
<comment type="caution">
    <text evidence="1">The sequence shown here is derived from an EMBL/GenBank/DDBJ whole genome shotgun (WGS) entry which is preliminary data.</text>
</comment>
<gene>
    <name evidence="1" type="ORF">EZS27_018105</name>
</gene>
<reference evidence="1" key="1">
    <citation type="submission" date="2019-03" db="EMBL/GenBank/DDBJ databases">
        <title>Single cell metagenomics reveals metabolic interactions within the superorganism composed of flagellate Streblomastix strix and complex community of Bacteroidetes bacteria on its surface.</title>
        <authorList>
            <person name="Treitli S.C."/>
            <person name="Kolisko M."/>
            <person name="Husnik F."/>
            <person name="Keeling P."/>
            <person name="Hampl V."/>
        </authorList>
    </citation>
    <scope>NUCLEOTIDE SEQUENCE</scope>
    <source>
        <strain evidence="1">STM</strain>
    </source>
</reference>
<dbReference type="AlphaFoldDB" id="A0A5J4RIK3"/>
<proteinExistence type="predicted"/>
<evidence type="ECO:0000313" key="1">
    <source>
        <dbReference type="EMBL" id="KAA6333479.1"/>
    </source>
</evidence>
<name>A0A5J4RIK3_9ZZZZ</name>
<dbReference type="InterPro" id="IPR025048">
    <property type="entry name" value="DUF3987"/>
</dbReference>
<protein>
    <submittedName>
        <fullName evidence="1">Uncharacterized protein</fullName>
    </submittedName>
</protein>
<organism evidence="1">
    <name type="scientific">termite gut metagenome</name>
    <dbReference type="NCBI Taxonomy" id="433724"/>
    <lineage>
        <taxon>unclassified sequences</taxon>
        <taxon>metagenomes</taxon>
        <taxon>organismal metagenomes</taxon>
    </lineage>
</organism>